<dbReference type="Pfam" id="PF01656">
    <property type="entry name" value="CbiA"/>
    <property type="match status" value="1"/>
</dbReference>
<dbReference type="PANTHER" id="PTHR21343">
    <property type="entry name" value="DETHIOBIOTIN SYNTHETASE"/>
    <property type="match status" value="1"/>
</dbReference>
<dbReference type="CDD" id="cd01750">
    <property type="entry name" value="GATase1_CobQ"/>
    <property type="match status" value="1"/>
</dbReference>
<sequence length="507" mass="56911">MKNKSIMIQGTASSVGKSIITAALCRIFMEDGYKVAPFKSQNMALNSYITEEGLEMGRAQVVQAEACGQKPSVLMNPILLKPTTDKKCQVILNGKVYGNLSAMEYHNFKPKLKDVVKEAYEKLSSLNDIVVIEGAGSPAEINLRENDLVNMGMAEIADSSVILVGDIDRGGVFASIYGTIMLLSEEERSRVKGVIINKFRGDVEILKPGIEMLENLINIPVLGVIPYTDIKIEDEDSLAERFRKSSSSNGIINVEILYLPHVSNFTDFNVFETQDDVNLRYVMRGESIGNPDILIIPGSKNTIEDLIYIRNSGLEEQIYRLHRDGKLIVGICGGYQMLGKKIKDPYGTESSIKEINGIGLLDTETIFEIEKTTTQVEAEIIYSNGIFKDLKYKDIVGYEIHMGQTKLGSKVKPFTKIRKRLNEEVEIYDGAINKEGNVFGTYIHGIFDNINFTREILNKIRISKGLNQIQSNVNSFKEFKENEYKKLAKLVRENIDMDKVYEILNGY</sequence>
<dbReference type="InterPro" id="IPR033949">
    <property type="entry name" value="CobQ_GATase1"/>
</dbReference>
<dbReference type="AlphaFoldDB" id="A0A1M5SE69"/>
<keyword evidence="2 4" id="KW-0169">Cobalamin biosynthesis</keyword>
<dbReference type="NCBIfam" id="TIGR00313">
    <property type="entry name" value="cobQ"/>
    <property type="match status" value="1"/>
</dbReference>
<keyword evidence="3 4" id="KW-0315">Glutamine amidotransferase</keyword>
<dbReference type="GO" id="GO:0003824">
    <property type="term" value="F:catalytic activity"/>
    <property type="evidence" value="ECO:0007669"/>
    <property type="project" value="InterPro"/>
</dbReference>
<dbReference type="InterPro" id="IPR004459">
    <property type="entry name" value="CobQ_synth"/>
</dbReference>
<feature type="active site" description="Nucleophile" evidence="4">
    <location>
        <position position="332"/>
    </location>
</feature>
<evidence type="ECO:0000313" key="7">
    <source>
        <dbReference type="EMBL" id="SHH36223.1"/>
    </source>
</evidence>
<dbReference type="GO" id="GO:0015420">
    <property type="term" value="F:ABC-type vitamin B12 transporter activity"/>
    <property type="evidence" value="ECO:0007669"/>
    <property type="project" value="UniProtKB-UniRule"/>
</dbReference>
<proteinExistence type="inferred from homology"/>
<dbReference type="GO" id="GO:0009236">
    <property type="term" value="P:cobalamin biosynthetic process"/>
    <property type="evidence" value="ECO:0007669"/>
    <property type="project" value="UniProtKB-UniRule"/>
</dbReference>
<evidence type="ECO:0000256" key="4">
    <source>
        <dbReference type="HAMAP-Rule" id="MF_00028"/>
    </source>
</evidence>
<comment type="similarity">
    <text evidence="4">Belongs to the CobB/CobQ family. CobQ subfamily.</text>
</comment>
<gene>
    <name evidence="4" type="primary">cobQ</name>
    <name evidence="7" type="ORF">SAMN02745135_00544</name>
</gene>
<dbReference type="RefSeq" id="WP_278293873.1">
    <property type="nucleotide sequence ID" value="NZ_FQXO01000011.1"/>
</dbReference>
<evidence type="ECO:0000256" key="1">
    <source>
        <dbReference type="ARBA" id="ARBA00004953"/>
    </source>
</evidence>
<dbReference type="Gene3D" id="3.40.50.300">
    <property type="entry name" value="P-loop containing nucleotide triphosphate hydrolases"/>
    <property type="match status" value="1"/>
</dbReference>
<feature type="domain" description="CobB/CobQ-like glutamine amidotransferase" evidence="6">
    <location>
        <begin position="254"/>
        <end position="451"/>
    </location>
</feature>
<dbReference type="Pfam" id="PF07685">
    <property type="entry name" value="GATase_3"/>
    <property type="match status" value="1"/>
</dbReference>
<dbReference type="InterPro" id="IPR011698">
    <property type="entry name" value="GATase_3"/>
</dbReference>
<dbReference type="SUPFAM" id="SSF52540">
    <property type="entry name" value="P-loop containing nucleoside triphosphate hydrolases"/>
    <property type="match status" value="1"/>
</dbReference>
<dbReference type="PANTHER" id="PTHR21343:SF1">
    <property type="entry name" value="COBYRIC ACID SYNTHASE"/>
    <property type="match status" value="1"/>
</dbReference>
<dbReference type="EMBL" id="FQXO01000011">
    <property type="protein sequence ID" value="SHH36223.1"/>
    <property type="molecule type" value="Genomic_DNA"/>
</dbReference>
<dbReference type="CDD" id="cd05389">
    <property type="entry name" value="CobQ_N"/>
    <property type="match status" value="1"/>
</dbReference>
<dbReference type="InterPro" id="IPR029062">
    <property type="entry name" value="Class_I_gatase-like"/>
</dbReference>
<feature type="active site" evidence="4">
    <location>
        <position position="444"/>
    </location>
</feature>
<dbReference type="Proteomes" id="UP000183967">
    <property type="component" value="Unassembled WGS sequence"/>
</dbReference>
<protein>
    <recommendedName>
        <fullName evidence="4">Cobyric acid synthase</fullName>
    </recommendedName>
</protein>
<dbReference type="Gene3D" id="3.40.50.880">
    <property type="match status" value="1"/>
</dbReference>
<comment type="function">
    <text evidence="4">Catalyzes amidations at positions B, D, E, and G on adenosylcobyrinic A,C-diamide. NH(2) groups are provided by glutamine, and one molecule of ATP is hydrogenolyzed for each amidation.</text>
</comment>
<dbReference type="SUPFAM" id="SSF52317">
    <property type="entry name" value="Class I glutamine amidotransferase-like"/>
    <property type="match status" value="1"/>
</dbReference>
<dbReference type="InterPro" id="IPR002586">
    <property type="entry name" value="CobQ/CobB/MinD/ParA_Nub-bd_dom"/>
</dbReference>
<reference evidence="8" key="1">
    <citation type="submission" date="2016-11" db="EMBL/GenBank/DDBJ databases">
        <authorList>
            <person name="Varghese N."/>
            <person name="Submissions S."/>
        </authorList>
    </citation>
    <scope>NUCLEOTIDE SEQUENCE [LARGE SCALE GENOMIC DNA]</scope>
    <source>
        <strain evidence="8">DSM 13643</strain>
    </source>
</reference>
<name>A0A1M5SE69_9FIRM</name>
<organism evidence="7 8">
    <name type="scientific">Caloranaerobacter azorensis DSM 13643</name>
    <dbReference type="NCBI Taxonomy" id="1121264"/>
    <lineage>
        <taxon>Bacteria</taxon>
        <taxon>Bacillati</taxon>
        <taxon>Bacillota</taxon>
        <taxon>Tissierellia</taxon>
        <taxon>Tissierellales</taxon>
        <taxon>Thermohalobacteraceae</taxon>
        <taxon>Caloranaerobacter</taxon>
    </lineage>
</organism>
<evidence type="ECO:0000259" key="6">
    <source>
        <dbReference type="Pfam" id="PF07685"/>
    </source>
</evidence>
<evidence type="ECO:0000313" key="8">
    <source>
        <dbReference type="Proteomes" id="UP000183967"/>
    </source>
</evidence>
<comment type="pathway">
    <text evidence="1 4">Cofactor biosynthesis; adenosylcobalamin biosynthesis.</text>
</comment>
<dbReference type="HAMAP" id="MF_00028">
    <property type="entry name" value="CobQ"/>
    <property type="match status" value="1"/>
</dbReference>
<dbReference type="PROSITE" id="PS51274">
    <property type="entry name" value="GATASE_COBBQ"/>
    <property type="match status" value="1"/>
</dbReference>
<dbReference type="InterPro" id="IPR027417">
    <property type="entry name" value="P-loop_NTPase"/>
</dbReference>
<dbReference type="InterPro" id="IPR047045">
    <property type="entry name" value="CobQ_N"/>
</dbReference>
<dbReference type="UniPathway" id="UPA00148"/>
<feature type="domain" description="CobQ/CobB/MinD/ParA nucleotide binding" evidence="5">
    <location>
        <begin position="6"/>
        <end position="229"/>
    </location>
</feature>
<evidence type="ECO:0000256" key="2">
    <source>
        <dbReference type="ARBA" id="ARBA00022573"/>
    </source>
</evidence>
<keyword evidence="8" id="KW-1185">Reference proteome</keyword>
<evidence type="ECO:0000256" key="3">
    <source>
        <dbReference type="ARBA" id="ARBA00022962"/>
    </source>
</evidence>
<dbReference type="NCBIfam" id="NF001989">
    <property type="entry name" value="PRK00784.1"/>
    <property type="match status" value="1"/>
</dbReference>
<evidence type="ECO:0000259" key="5">
    <source>
        <dbReference type="Pfam" id="PF01656"/>
    </source>
</evidence>
<accession>A0A1M5SE69</accession>